<proteinExistence type="predicted"/>
<feature type="signal peptide" evidence="1">
    <location>
        <begin position="1"/>
        <end position="20"/>
    </location>
</feature>
<dbReference type="Proteomes" id="UP000249005">
    <property type="component" value="Chromosome 1"/>
</dbReference>
<keyword evidence="1" id="KW-0732">Signal</keyword>
<feature type="chain" id="PRO_5016001492" description="Lipoprotein" evidence="1">
    <location>
        <begin position="21"/>
        <end position="105"/>
    </location>
</feature>
<dbReference type="RefSeq" id="WP_111740736.1">
    <property type="nucleotide sequence ID" value="NZ_LR698987.1"/>
</dbReference>
<dbReference type="PROSITE" id="PS51257">
    <property type="entry name" value="PROKAR_LIPOPROTEIN"/>
    <property type="match status" value="1"/>
</dbReference>
<evidence type="ECO:0000313" key="3">
    <source>
        <dbReference type="Proteomes" id="UP000249005"/>
    </source>
</evidence>
<dbReference type="KEGG" id="lri:NCTC12151_02265"/>
<evidence type="ECO:0000313" key="2">
    <source>
        <dbReference type="EMBL" id="SQI41684.1"/>
    </source>
</evidence>
<dbReference type="EMBL" id="LS483470">
    <property type="protein sequence ID" value="SQI41684.1"/>
    <property type="molecule type" value="Genomic_DNA"/>
</dbReference>
<dbReference type="AlphaFoldDB" id="A0A2X4XYM1"/>
<sequence length="105" mass="11242">MKPSRILLSSVVALSLLALSGCGEKDKPAAQADNGLPAECNEYVNTITACVNKLGKDNKAMADQFKTQMDQATESWKQMADKEALKNSCKAAMDAFKPTLSQLGC</sequence>
<organism evidence="2 3">
    <name type="scientific">Leminorella richardii</name>
    <dbReference type="NCBI Taxonomy" id="158841"/>
    <lineage>
        <taxon>Bacteria</taxon>
        <taxon>Pseudomonadati</taxon>
        <taxon>Pseudomonadota</taxon>
        <taxon>Gammaproteobacteria</taxon>
        <taxon>Enterobacterales</taxon>
        <taxon>Budviciaceae</taxon>
        <taxon>Leminorella</taxon>
    </lineage>
</organism>
<keyword evidence="3" id="KW-1185">Reference proteome</keyword>
<dbReference type="OrthoDB" id="6637517at2"/>
<protein>
    <recommendedName>
        <fullName evidence="4">Lipoprotein</fullName>
    </recommendedName>
</protein>
<accession>A0A2X4XYM1</accession>
<evidence type="ECO:0008006" key="4">
    <source>
        <dbReference type="Google" id="ProtNLM"/>
    </source>
</evidence>
<gene>
    <name evidence="2" type="ORF">NCTC12151_02265</name>
</gene>
<reference evidence="2 3" key="1">
    <citation type="submission" date="2018-06" db="EMBL/GenBank/DDBJ databases">
        <authorList>
            <consortium name="Pathogen Informatics"/>
            <person name="Doyle S."/>
        </authorList>
    </citation>
    <scope>NUCLEOTIDE SEQUENCE [LARGE SCALE GENOMIC DNA]</scope>
    <source>
        <strain evidence="2 3">NCTC12151</strain>
    </source>
</reference>
<evidence type="ECO:0000256" key="1">
    <source>
        <dbReference type="SAM" id="SignalP"/>
    </source>
</evidence>
<name>A0A2X4XYM1_9GAMM</name>